<reference evidence="2 3" key="1">
    <citation type="submission" date="2015-11" db="EMBL/GenBank/DDBJ databases">
        <title>Butyribacter intestini gen. nov., sp. nov., a butyric acid-producing bacterium of the family Lachnospiraceae isolated from the human faeces.</title>
        <authorList>
            <person name="Zou Y."/>
            <person name="Xue W."/>
            <person name="Luo G."/>
            <person name="Lv M."/>
        </authorList>
    </citation>
    <scope>NUCLEOTIDE SEQUENCE [LARGE SCALE GENOMIC DNA]</scope>
    <source>
        <strain evidence="2 3">ACET-33324</strain>
    </source>
</reference>
<dbReference type="AlphaFoldDB" id="A0A0V8Q9Z9"/>
<evidence type="ECO:0000313" key="3">
    <source>
        <dbReference type="Proteomes" id="UP000054874"/>
    </source>
</evidence>
<sequence>MEIKDSDIFDDYEEQRDYIDEEWVDREIEIQRKELAEQRKKEWDKKHNIYRDKRGRLNKGALLASKDSCNELGILLRYDSGMSVKEIVNCMECSKSTVYNVLKKHRNKKGKSAILENATDRR</sequence>
<feature type="domain" description="Resolvase HTH" evidence="1">
    <location>
        <begin position="74"/>
        <end position="104"/>
    </location>
</feature>
<gene>
    <name evidence="2" type="ORF">ASU35_16250</name>
</gene>
<accession>A0A0V8Q9Z9</accession>
<dbReference type="Pfam" id="PF02796">
    <property type="entry name" value="HTH_7"/>
    <property type="match status" value="1"/>
</dbReference>
<organism evidence="2 3">
    <name type="scientific">Acetivibrio ethanolgignens</name>
    <dbReference type="NCBI Taxonomy" id="290052"/>
    <lineage>
        <taxon>Bacteria</taxon>
        <taxon>Bacillati</taxon>
        <taxon>Bacillota</taxon>
        <taxon>Clostridia</taxon>
        <taxon>Eubacteriales</taxon>
        <taxon>Oscillospiraceae</taxon>
        <taxon>Acetivibrio</taxon>
    </lineage>
</organism>
<dbReference type="InterPro" id="IPR006120">
    <property type="entry name" value="Resolvase_HTH_dom"/>
</dbReference>
<dbReference type="GO" id="GO:0000150">
    <property type="term" value="F:DNA strand exchange activity"/>
    <property type="evidence" value="ECO:0007669"/>
    <property type="project" value="InterPro"/>
</dbReference>
<proteinExistence type="predicted"/>
<dbReference type="OrthoDB" id="2108211at2"/>
<dbReference type="EMBL" id="LNAM01000220">
    <property type="protein sequence ID" value="KSV57435.1"/>
    <property type="molecule type" value="Genomic_DNA"/>
</dbReference>
<protein>
    <recommendedName>
        <fullName evidence="1">Resolvase HTH domain-containing protein</fullName>
    </recommendedName>
</protein>
<comment type="caution">
    <text evidence="2">The sequence shown here is derived from an EMBL/GenBank/DDBJ whole genome shotgun (WGS) entry which is preliminary data.</text>
</comment>
<dbReference type="Gene3D" id="1.10.10.60">
    <property type="entry name" value="Homeodomain-like"/>
    <property type="match status" value="1"/>
</dbReference>
<dbReference type="Proteomes" id="UP000054874">
    <property type="component" value="Unassembled WGS sequence"/>
</dbReference>
<name>A0A0V8Q9Z9_9FIRM</name>
<keyword evidence="3" id="KW-1185">Reference proteome</keyword>
<evidence type="ECO:0000259" key="1">
    <source>
        <dbReference type="Pfam" id="PF02796"/>
    </source>
</evidence>
<evidence type="ECO:0000313" key="2">
    <source>
        <dbReference type="EMBL" id="KSV57435.1"/>
    </source>
</evidence>
<dbReference type="RefSeq" id="WP_058354330.1">
    <property type="nucleotide sequence ID" value="NZ_CABMMD010000220.1"/>
</dbReference>
<dbReference type="GO" id="GO:0003677">
    <property type="term" value="F:DNA binding"/>
    <property type="evidence" value="ECO:0007669"/>
    <property type="project" value="InterPro"/>
</dbReference>